<accession>A0A6J8CGU5</accession>
<reference evidence="2 3" key="1">
    <citation type="submission" date="2020-06" db="EMBL/GenBank/DDBJ databases">
        <authorList>
            <person name="Li R."/>
            <person name="Bekaert M."/>
        </authorList>
    </citation>
    <scope>NUCLEOTIDE SEQUENCE [LARGE SCALE GENOMIC DNA]</scope>
    <source>
        <strain evidence="3">wild</strain>
    </source>
</reference>
<dbReference type="AlphaFoldDB" id="A0A6J8CGU5"/>
<sequence length="155" mass="17730">MKVCSHVYTSEDDQRLQYLVSDFLEYFSEWKANVANRAGQFSKSEISKMQLSYQTLQGLEITVKSVVECVKIMLAKGAPYVRTDHFNQDPIEQYFGILRTSGGCNNNPTLEQFNHSMVNIRVAGSQALAPFRGNTRRNIQRDFALESQPLSKKKR</sequence>
<dbReference type="EMBL" id="CACVKT020005265">
    <property type="protein sequence ID" value="CAC5394224.1"/>
    <property type="molecule type" value="Genomic_DNA"/>
</dbReference>
<name>A0A6J8CGU5_MYTCO</name>
<protein>
    <recommendedName>
        <fullName evidence="1">Transposable element P transposase-like RNase H C-terminal domain-containing protein</fullName>
    </recommendedName>
</protein>
<feature type="domain" description="Transposable element P transposase-like RNase H C-terminal" evidence="1">
    <location>
        <begin position="86"/>
        <end position="115"/>
    </location>
</feature>
<evidence type="ECO:0000313" key="3">
    <source>
        <dbReference type="Proteomes" id="UP000507470"/>
    </source>
</evidence>
<dbReference type="OrthoDB" id="6125384at2759"/>
<dbReference type="Pfam" id="PF21789">
    <property type="entry name" value="TNP-like_RNaseH_C"/>
    <property type="match status" value="1"/>
</dbReference>
<keyword evidence="3" id="KW-1185">Reference proteome</keyword>
<organism evidence="2 3">
    <name type="scientific">Mytilus coruscus</name>
    <name type="common">Sea mussel</name>
    <dbReference type="NCBI Taxonomy" id="42192"/>
    <lineage>
        <taxon>Eukaryota</taxon>
        <taxon>Metazoa</taxon>
        <taxon>Spiralia</taxon>
        <taxon>Lophotrochozoa</taxon>
        <taxon>Mollusca</taxon>
        <taxon>Bivalvia</taxon>
        <taxon>Autobranchia</taxon>
        <taxon>Pteriomorphia</taxon>
        <taxon>Mytilida</taxon>
        <taxon>Mytiloidea</taxon>
        <taxon>Mytilidae</taxon>
        <taxon>Mytilinae</taxon>
        <taxon>Mytilus</taxon>
    </lineage>
</organism>
<evidence type="ECO:0000259" key="1">
    <source>
        <dbReference type="Pfam" id="PF21789"/>
    </source>
</evidence>
<gene>
    <name evidence="2" type="ORF">MCOR_28994</name>
</gene>
<dbReference type="Proteomes" id="UP000507470">
    <property type="component" value="Unassembled WGS sequence"/>
</dbReference>
<evidence type="ECO:0000313" key="2">
    <source>
        <dbReference type="EMBL" id="CAC5394224.1"/>
    </source>
</evidence>
<proteinExistence type="predicted"/>
<dbReference type="InterPro" id="IPR048367">
    <property type="entry name" value="TNP-like_RNaseH_C"/>
</dbReference>